<proteinExistence type="predicted"/>
<comment type="caution">
    <text evidence="3">The sequence shown here is derived from an EMBL/GenBank/DDBJ whole genome shotgun (WGS) entry which is preliminary data.</text>
</comment>
<protein>
    <recommendedName>
        <fullName evidence="5">Flo11 domain-containing protein</fullName>
    </recommendedName>
</protein>
<keyword evidence="2" id="KW-1133">Transmembrane helix</keyword>
<sequence>MRISELVAILTLASLATTFKLTFFYHATQYIECPILPNSCILTNNINMADEFTYEYPNLLLDGKIIGVGQYNYITPGGEFGSFTWTMSPEGDILEVDPPIYRCSYRLFSVQNNNCELVKEFNVLGYVPLVPSEETTEPPEETTEPSDETTEPSEETTEPSEETTERSDETTEPSEETTEQSEETTEPSDETTEPSDETTEPSDETTEPSDETTEPSDETIEPSDETTEPSEETTEPSDETTEPSEETTEPSEETMELSDETIEPSEETTEQSEETTEPSDEATEPSDKTTESSDETTEPSEEETTEPSEDTTGPSEVITEPSESTTEPTSEVSTTEPTWEESTTEPTSETTEPTSEESITEPTSEESSRTEPSSEESSRTEPNTEEKTTECKDDNDCQTCTTIQTVYYSSVEEVHDTLTNAVSKSEEQVCEEFIEKVITRVIQSTFYFETITVNNNDASDSTGRSNGEGDVGREVNPSVVAGVSDYAEVGTRPGFTVVGILAFMFWFVLFV</sequence>
<name>A0A8J5QDT8_9ASCO</name>
<feature type="compositionally biased region" description="Low complexity" evidence="1">
    <location>
        <begin position="310"/>
        <end position="337"/>
    </location>
</feature>
<dbReference type="GeneID" id="73469014"/>
<keyword evidence="2" id="KW-0812">Transmembrane</keyword>
<reference evidence="3 4" key="1">
    <citation type="journal article" date="2021" name="DNA Res.">
        <title>Genome analysis of Candida subhashii reveals its hybrid nature and dual mitochondrial genome conformations.</title>
        <authorList>
            <person name="Mixao V."/>
            <person name="Hegedusova E."/>
            <person name="Saus E."/>
            <person name="Pryszcz L.P."/>
            <person name="Cillingova A."/>
            <person name="Nosek J."/>
            <person name="Gabaldon T."/>
        </authorList>
    </citation>
    <scope>NUCLEOTIDE SEQUENCE [LARGE SCALE GENOMIC DNA]</scope>
    <source>
        <strain evidence="3 4">CBS 10753</strain>
    </source>
</reference>
<evidence type="ECO:0000256" key="1">
    <source>
        <dbReference type="SAM" id="MobiDB-lite"/>
    </source>
</evidence>
<feature type="compositionally biased region" description="Acidic residues" evidence="1">
    <location>
        <begin position="170"/>
        <end position="284"/>
    </location>
</feature>
<feature type="transmembrane region" description="Helical" evidence="2">
    <location>
        <begin position="493"/>
        <end position="510"/>
    </location>
</feature>
<dbReference type="Proteomes" id="UP000694255">
    <property type="component" value="Unassembled WGS sequence"/>
</dbReference>
<feature type="compositionally biased region" description="Low complexity" evidence="1">
    <location>
        <begin position="344"/>
        <end position="353"/>
    </location>
</feature>
<organism evidence="3 4">
    <name type="scientific">[Candida] subhashii</name>
    <dbReference type="NCBI Taxonomy" id="561895"/>
    <lineage>
        <taxon>Eukaryota</taxon>
        <taxon>Fungi</taxon>
        <taxon>Dikarya</taxon>
        <taxon>Ascomycota</taxon>
        <taxon>Saccharomycotina</taxon>
        <taxon>Pichiomycetes</taxon>
        <taxon>Debaryomycetaceae</taxon>
        <taxon>Spathaspora</taxon>
    </lineage>
</organism>
<evidence type="ECO:0000313" key="3">
    <source>
        <dbReference type="EMBL" id="KAG7664244.1"/>
    </source>
</evidence>
<evidence type="ECO:0000313" key="4">
    <source>
        <dbReference type="Proteomes" id="UP000694255"/>
    </source>
</evidence>
<dbReference type="AlphaFoldDB" id="A0A8J5QDT8"/>
<dbReference type="EMBL" id="JAGSYN010000101">
    <property type="protein sequence ID" value="KAG7664244.1"/>
    <property type="molecule type" value="Genomic_DNA"/>
</dbReference>
<evidence type="ECO:0000256" key="2">
    <source>
        <dbReference type="SAM" id="Phobius"/>
    </source>
</evidence>
<keyword evidence="2" id="KW-0472">Membrane</keyword>
<accession>A0A8J5QDT8</accession>
<dbReference type="RefSeq" id="XP_049264476.1">
    <property type="nucleotide sequence ID" value="XM_049405940.1"/>
</dbReference>
<gene>
    <name evidence="3" type="ORF">J8A68_002213</name>
</gene>
<feature type="compositionally biased region" description="Basic and acidic residues" evidence="1">
    <location>
        <begin position="376"/>
        <end position="395"/>
    </location>
</feature>
<keyword evidence="4" id="KW-1185">Reference proteome</keyword>
<feature type="region of interest" description="Disordered" evidence="1">
    <location>
        <begin position="131"/>
        <end position="396"/>
    </location>
</feature>
<feature type="compositionally biased region" description="Acidic residues" evidence="1">
    <location>
        <begin position="292"/>
        <end position="309"/>
    </location>
</feature>
<feature type="compositionally biased region" description="Acidic residues" evidence="1">
    <location>
        <begin position="134"/>
        <end position="162"/>
    </location>
</feature>
<evidence type="ECO:0008006" key="5">
    <source>
        <dbReference type="Google" id="ProtNLM"/>
    </source>
</evidence>